<dbReference type="Proteomes" id="UP000299102">
    <property type="component" value="Unassembled WGS sequence"/>
</dbReference>
<dbReference type="AlphaFoldDB" id="A0A4C2A3T8"/>
<keyword evidence="2" id="KW-1185">Reference proteome</keyword>
<evidence type="ECO:0000313" key="1">
    <source>
        <dbReference type="EMBL" id="GBP95611.1"/>
    </source>
</evidence>
<name>A0A4C2A3T8_EUMVA</name>
<evidence type="ECO:0000313" key="2">
    <source>
        <dbReference type="Proteomes" id="UP000299102"/>
    </source>
</evidence>
<comment type="caution">
    <text evidence="1">The sequence shown here is derived from an EMBL/GenBank/DDBJ whole genome shotgun (WGS) entry which is preliminary data.</text>
</comment>
<protein>
    <submittedName>
        <fullName evidence="1">Uncharacterized protein</fullName>
    </submittedName>
</protein>
<dbReference type="Pfam" id="PF11901">
    <property type="entry name" value="DM9"/>
    <property type="match status" value="1"/>
</dbReference>
<dbReference type="OrthoDB" id="2142040at2759"/>
<gene>
    <name evidence="1" type="ORF">EVAR_57016_1</name>
</gene>
<proteinExistence type="predicted"/>
<dbReference type="EMBL" id="BGZK01002658">
    <property type="protein sequence ID" value="GBP95611.1"/>
    <property type="molecule type" value="Genomic_DNA"/>
</dbReference>
<sequence length="77" mass="8335">MVRWVECSNGCVPGGAVPAGNTVQGETLYVGRAKYKGLLSLEAVKNQTSKPTQSKIQPFMPQIFDTCRESKPTGCFP</sequence>
<dbReference type="InterPro" id="IPR006616">
    <property type="entry name" value="DM9_repeat"/>
</dbReference>
<accession>A0A4C2A3T8</accession>
<dbReference type="SMART" id="SM00696">
    <property type="entry name" value="DM9"/>
    <property type="match status" value="1"/>
</dbReference>
<organism evidence="1 2">
    <name type="scientific">Eumeta variegata</name>
    <name type="common">Bagworm moth</name>
    <name type="synonym">Eumeta japonica</name>
    <dbReference type="NCBI Taxonomy" id="151549"/>
    <lineage>
        <taxon>Eukaryota</taxon>
        <taxon>Metazoa</taxon>
        <taxon>Ecdysozoa</taxon>
        <taxon>Arthropoda</taxon>
        <taxon>Hexapoda</taxon>
        <taxon>Insecta</taxon>
        <taxon>Pterygota</taxon>
        <taxon>Neoptera</taxon>
        <taxon>Endopterygota</taxon>
        <taxon>Lepidoptera</taxon>
        <taxon>Glossata</taxon>
        <taxon>Ditrysia</taxon>
        <taxon>Tineoidea</taxon>
        <taxon>Psychidae</taxon>
        <taxon>Oiketicinae</taxon>
        <taxon>Eumeta</taxon>
    </lineage>
</organism>
<reference evidence="1 2" key="1">
    <citation type="journal article" date="2019" name="Commun. Biol.">
        <title>The bagworm genome reveals a unique fibroin gene that provides high tensile strength.</title>
        <authorList>
            <person name="Kono N."/>
            <person name="Nakamura H."/>
            <person name="Ohtoshi R."/>
            <person name="Tomita M."/>
            <person name="Numata K."/>
            <person name="Arakawa K."/>
        </authorList>
    </citation>
    <scope>NUCLEOTIDE SEQUENCE [LARGE SCALE GENOMIC DNA]</scope>
</reference>